<keyword evidence="2" id="KW-1185">Reference proteome</keyword>
<evidence type="ECO:0000313" key="1">
    <source>
        <dbReference type="EMBL" id="MCX5616890.1"/>
    </source>
</evidence>
<gene>
    <name evidence="1" type="ORF">NQF87_07900</name>
</gene>
<comment type="caution">
    <text evidence="1">The sequence shown here is derived from an EMBL/GenBank/DDBJ whole genome shotgun (WGS) entry which is preliminary data.</text>
</comment>
<organism evidence="1 2">
    <name type="scientific">Bombella dulcis</name>
    <dbReference type="NCBI Taxonomy" id="2967339"/>
    <lineage>
        <taxon>Bacteria</taxon>
        <taxon>Pseudomonadati</taxon>
        <taxon>Pseudomonadota</taxon>
        <taxon>Alphaproteobacteria</taxon>
        <taxon>Acetobacterales</taxon>
        <taxon>Acetobacteraceae</taxon>
        <taxon>Bombella</taxon>
    </lineage>
</organism>
<accession>A0ABT3WFA3</accession>
<proteinExistence type="predicted"/>
<dbReference type="Proteomes" id="UP001165633">
    <property type="component" value="Unassembled WGS sequence"/>
</dbReference>
<sequence>MGWLAWHLSLGMEHITIIDAGVCDGGRQIAQSLSPNWPVSWCPVELPNELSAEARRLELTRCAIDQLHQVTQKITPTTDIVDNQKPSIENWILILDADEYLKPDHNLSDLVRNATTDTTAIAIHWRIHGTAGHLATPPGHIIPNHLWHAPPTYADHQFVRLLTRLDAIPEPLTLNNAFTLDQPIDQIIRLDGSLYEYVSTPILWEGGCIQHYICAQAHDGELPPFMHAYYDRNEELAPVPHRQLETMRPLANQIRESALKTGLARLLHLAKNHYAQSQCSADQWNIDQALANHVQHDTFHYERIPPSFRNTLLLNEHFSAEYEPEYVVLLRSAEGRLLKDDPPSHQEPLIGLWQKKVPSILSLCLQDMSPFTLGDVPCPFGISSLRISFDSQEKIIYLPQETGYNHTPLEIVPANMPFPFLFTPLPPVDEPNGLSIKGLFTWLLGHPYLHPVDLRRTLLLLSPSSVQHLRNLVPILEEFFPLHSAADFLPR</sequence>
<reference evidence="1" key="1">
    <citation type="submission" date="2022-07" db="EMBL/GenBank/DDBJ databases">
        <title>Bombella genomes.</title>
        <authorList>
            <person name="Harer L."/>
            <person name="Styblova S."/>
            <person name="Ehrmann M."/>
        </authorList>
    </citation>
    <scope>NUCLEOTIDE SEQUENCE</scope>
    <source>
        <strain evidence="1">TMW 2.2559</strain>
    </source>
</reference>
<name>A0ABT3WFA3_9PROT</name>
<dbReference type="Pfam" id="PF13704">
    <property type="entry name" value="Glyco_tranf_2_4"/>
    <property type="match status" value="1"/>
</dbReference>
<evidence type="ECO:0000313" key="2">
    <source>
        <dbReference type="Proteomes" id="UP001165633"/>
    </source>
</evidence>
<protein>
    <submittedName>
        <fullName evidence="1">Glycosyltransferase family 2 protein</fullName>
    </submittedName>
</protein>
<dbReference type="EMBL" id="JANIDV010000005">
    <property type="protein sequence ID" value="MCX5616890.1"/>
    <property type="molecule type" value="Genomic_DNA"/>
</dbReference>